<accession>A0ACC1HBU6</accession>
<proteinExistence type="predicted"/>
<feature type="non-terminal residue" evidence="1">
    <location>
        <position position="1"/>
    </location>
</feature>
<dbReference type="EMBL" id="JAMZIH010007735">
    <property type="protein sequence ID" value="KAJ1672850.1"/>
    <property type="molecule type" value="Genomic_DNA"/>
</dbReference>
<feature type="non-terminal residue" evidence="1">
    <location>
        <position position="385"/>
    </location>
</feature>
<name>A0ACC1HBU6_9FUNG</name>
<evidence type="ECO:0000313" key="1">
    <source>
        <dbReference type="EMBL" id="KAJ1672850.1"/>
    </source>
</evidence>
<gene>
    <name evidence="1" type="ORF">EV182_006369</name>
</gene>
<dbReference type="Proteomes" id="UP001145114">
    <property type="component" value="Unassembled WGS sequence"/>
</dbReference>
<keyword evidence="2" id="KW-1185">Reference proteome</keyword>
<comment type="caution">
    <text evidence="1">The sequence shown here is derived from an EMBL/GenBank/DDBJ whole genome shotgun (WGS) entry which is preliminary data.</text>
</comment>
<evidence type="ECO:0000313" key="2">
    <source>
        <dbReference type="Proteomes" id="UP001145114"/>
    </source>
</evidence>
<sequence length="385" mass="41270">QQQQLLHVGENNDDDDIPLGVLTSNSATYSPFGPPMTATGADTVTGPNTASHTQLPQVVGGRTPRPRRARQPRPQPWDNAAALPALVGGAGKLHHAYPMALATNYHLQQPYGYSPVTTAPLPNLNHHDQQHYYYSDRHSYASSETHSSDGEIPLATIHVSNSTDTDSALRSPSDVHLHRNFSDLSIPDASGALSEGFSDGNHSDSDPNIHMIANGPMPSSPSVGMSPACEAPALRKTISKGLFRRMPSITHQKQQQHHHQQDYGNVSEGQHINSSTSAWGTPNEETMPLSRLLKSRPSSPTYRADLARFDASEPLPDNFPRSYLSSEIQSPGPNSSGGFAADSDADSAHYRVLSKKTSLNFAGKSADGSLSSFTPIVTASATDNG</sequence>
<protein>
    <submittedName>
        <fullName evidence="1">Uncharacterized protein</fullName>
    </submittedName>
</protein>
<organism evidence="1 2">
    <name type="scientific">Spiromyces aspiralis</name>
    <dbReference type="NCBI Taxonomy" id="68401"/>
    <lineage>
        <taxon>Eukaryota</taxon>
        <taxon>Fungi</taxon>
        <taxon>Fungi incertae sedis</taxon>
        <taxon>Zoopagomycota</taxon>
        <taxon>Kickxellomycotina</taxon>
        <taxon>Kickxellomycetes</taxon>
        <taxon>Kickxellales</taxon>
        <taxon>Kickxellaceae</taxon>
        <taxon>Spiromyces</taxon>
    </lineage>
</organism>
<reference evidence="1" key="1">
    <citation type="submission" date="2022-06" db="EMBL/GenBank/DDBJ databases">
        <title>Phylogenomic reconstructions and comparative analyses of Kickxellomycotina fungi.</title>
        <authorList>
            <person name="Reynolds N.K."/>
            <person name="Stajich J.E."/>
            <person name="Barry K."/>
            <person name="Grigoriev I.V."/>
            <person name="Crous P."/>
            <person name="Smith M.E."/>
        </authorList>
    </citation>
    <scope>NUCLEOTIDE SEQUENCE</scope>
    <source>
        <strain evidence="1">RSA 2271</strain>
    </source>
</reference>